<evidence type="ECO:0000313" key="3">
    <source>
        <dbReference type="Proteomes" id="UP000288246"/>
    </source>
</evidence>
<gene>
    <name evidence="2" type="ORF">CTKZ_20370</name>
</gene>
<reference evidence="2 3" key="1">
    <citation type="submission" date="2018-11" db="EMBL/GenBank/DDBJ databases">
        <title>Draft genome sequence of Cellulomonas takizawaensis strain TKZ-21.</title>
        <authorList>
            <person name="Yamamura H."/>
            <person name="Hayashi T."/>
            <person name="Hamada M."/>
            <person name="Serisawa Y."/>
            <person name="Matsuyama K."/>
            <person name="Nakagawa Y."/>
            <person name="Otoguro M."/>
            <person name="Yanagida F."/>
            <person name="Hayakawa M."/>
        </authorList>
    </citation>
    <scope>NUCLEOTIDE SEQUENCE [LARGE SCALE GENOMIC DNA]</scope>
    <source>
        <strain evidence="2 3">TKZ-21</strain>
    </source>
</reference>
<dbReference type="PROSITE" id="PS51819">
    <property type="entry name" value="VOC"/>
    <property type="match status" value="2"/>
</dbReference>
<dbReference type="PANTHER" id="PTHR33993">
    <property type="entry name" value="GLYOXALASE-RELATED"/>
    <property type="match status" value="1"/>
</dbReference>
<dbReference type="PANTHER" id="PTHR33993:SF10">
    <property type="entry name" value="CONSERVED PROTEIN"/>
    <property type="match status" value="1"/>
</dbReference>
<accession>A0A401V0P4</accession>
<evidence type="ECO:0000259" key="1">
    <source>
        <dbReference type="PROSITE" id="PS51819"/>
    </source>
</evidence>
<comment type="caution">
    <text evidence="2">The sequence shown here is derived from an EMBL/GenBank/DDBJ whole genome shotgun (WGS) entry which is preliminary data.</text>
</comment>
<dbReference type="InterPro" id="IPR004360">
    <property type="entry name" value="Glyas_Fos-R_dOase_dom"/>
</dbReference>
<proteinExistence type="predicted"/>
<dbReference type="Gene3D" id="3.10.180.10">
    <property type="entry name" value="2,3-Dihydroxybiphenyl 1,2-Dioxygenase, domain 1"/>
    <property type="match status" value="2"/>
</dbReference>
<dbReference type="InterPro" id="IPR029068">
    <property type="entry name" value="Glyas_Bleomycin-R_OHBP_Dase"/>
</dbReference>
<organism evidence="2 3">
    <name type="scientific">Cellulomonas algicola</name>
    <dbReference type="NCBI Taxonomy" id="2071633"/>
    <lineage>
        <taxon>Bacteria</taxon>
        <taxon>Bacillati</taxon>
        <taxon>Actinomycetota</taxon>
        <taxon>Actinomycetes</taxon>
        <taxon>Micrococcales</taxon>
        <taxon>Cellulomonadaceae</taxon>
        <taxon>Cellulomonas</taxon>
    </lineage>
</organism>
<dbReference type="Proteomes" id="UP000288246">
    <property type="component" value="Unassembled WGS sequence"/>
</dbReference>
<evidence type="ECO:0000313" key="2">
    <source>
        <dbReference type="EMBL" id="GCD20475.1"/>
    </source>
</evidence>
<dbReference type="SUPFAM" id="SSF54593">
    <property type="entry name" value="Glyoxalase/Bleomycin resistance protein/Dihydroxybiphenyl dioxygenase"/>
    <property type="match status" value="2"/>
</dbReference>
<sequence>MTTHRGSWPTGTPAWADITVPDLDRAIAFYGALLGWRFERGGPEVGGYTQAFVGGRRVVGMGEPTGEDPAPPSAWCLYLATDDLAATTDAVTEAGGQVLLPGMEIVDFGSMAIFVDPTGAVFGGWEPHGHTGWDVTDEPGAIVWTEVMSHDQPASLAFYQHVFGFTADDMSGPGFTYASVRLDGQLVCGIGGYSDKVDPETPAAWTLYFGTPDTDAATQRAVDLGGTVLSPPSDTPYGRMSIVSGPFGEVFALIAESDDRPDDGPA</sequence>
<keyword evidence="3" id="KW-1185">Reference proteome</keyword>
<name>A0A401V0P4_9CELL</name>
<dbReference type="OrthoDB" id="9793039at2"/>
<dbReference type="InterPro" id="IPR052164">
    <property type="entry name" value="Anthracycline_SecMetBiosynth"/>
</dbReference>
<dbReference type="RefSeq" id="WP_160142884.1">
    <property type="nucleotide sequence ID" value="NZ_BHYL01000154.1"/>
</dbReference>
<feature type="domain" description="VOC" evidence="1">
    <location>
        <begin position="12"/>
        <end position="127"/>
    </location>
</feature>
<protein>
    <submittedName>
        <fullName evidence="2">Glyoxalase</fullName>
    </submittedName>
</protein>
<dbReference type="EMBL" id="BHYL01000154">
    <property type="protein sequence ID" value="GCD20475.1"/>
    <property type="molecule type" value="Genomic_DNA"/>
</dbReference>
<dbReference type="CDD" id="cd07247">
    <property type="entry name" value="SgaA_N_like"/>
    <property type="match status" value="2"/>
</dbReference>
<dbReference type="AlphaFoldDB" id="A0A401V0P4"/>
<dbReference type="Pfam" id="PF00903">
    <property type="entry name" value="Glyoxalase"/>
    <property type="match status" value="2"/>
</dbReference>
<feature type="domain" description="VOC" evidence="1">
    <location>
        <begin position="141"/>
        <end position="256"/>
    </location>
</feature>
<dbReference type="InterPro" id="IPR037523">
    <property type="entry name" value="VOC_core"/>
</dbReference>